<dbReference type="PANTHER" id="PTHR19136:SF81">
    <property type="entry name" value="MOLYBDENUM COFACTOR GUANYLYLTRANSFERASE"/>
    <property type="match status" value="1"/>
</dbReference>
<protein>
    <recommendedName>
        <fullName evidence="8">Probable molybdenum cofactor guanylyltransferase</fullName>
        <shortName evidence="8">MoCo guanylyltransferase</shortName>
        <ecNumber evidence="8">2.7.7.77</ecNumber>
    </recommendedName>
    <alternativeName>
        <fullName evidence="8">GTP:molybdopterin guanylyltransferase</fullName>
    </alternativeName>
    <alternativeName>
        <fullName evidence="8">Mo-MPT guanylyltransferase</fullName>
    </alternativeName>
    <alternativeName>
        <fullName evidence="8">Molybdopterin guanylyltransferase</fullName>
    </alternativeName>
    <alternativeName>
        <fullName evidence="8">Molybdopterin-guanine dinucleotide synthase</fullName>
        <shortName evidence="8">MGD synthase</shortName>
    </alternativeName>
</protein>
<evidence type="ECO:0000313" key="11">
    <source>
        <dbReference type="Proteomes" id="UP000033033"/>
    </source>
</evidence>
<evidence type="ECO:0000256" key="4">
    <source>
        <dbReference type="ARBA" id="ARBA00022741"/>
    </source>
</evidence>
<evidence type="ECO:0000256" key="3">
    <source>
        <dbReference type="ARBA" id="ARBA00022723"/>
    </source>
</evidence>
<dbReference type="Pfam" id="PF12804">
    <property type="entry name" value="NTP_transf_3"/>
    <property type="match status" value="1"/>
</dbReference>
<evidence type="ECO:0000259" key="9">
    <source>
        <dbReference type="Pfam" id="PF12804"/>
    </source>
</evidence>
<dbReference type="Proteomes" id="UP000033033">
    <property type="component" value="Chromosome"/>
</dbReference>
<dbReference type="GO" id="GO:0005525">
    <property type="term" value="F:GTP binding"/>
    <property type="evidence" value="ECO:0007669"/>
    <property type="project" value="UniProtKB-UniRule"/>
</dbReference>
<comment type="similarity">
    <text evidence="8">Belongs to the MobA family.</text>
</comment>
<comment type="domain">
    <text evidence="8">The N-terminal domain determines nucleotide recognition and specific binding, while the C-terminal domain determines the specific binding to the target protein.</text>
</comment>
<evidence type="ECO:0000256" key="1">
    <source>
        <dbReference type="ARBA" id="ARBA00022490"/>
    </source>
</evidence>
<evidence type="ECO:0000256" key="2">
    <source>
        <dbReference type="ARBA" id="ARBA00022679"/>
    </source>
</evidence>
<keyword evidence="11" id="KW-1185">Reference proteome</keyword>
<keyword evidence="7 8" id="KW-0501">Molybdenum cofactor biosynthesis</keyword>
<comment type="caution">
    <text evidence="8">Lacks conserved residue(s) required for the propagation of feature annotation.</text>
</comment>
<dbReference type="RefSeq" id="WP_080943706.1">
    <property type="nucleotide sequence ID" value="NZ_CP009528.1"/>
</dbReference>
<dbReference type="GO" id="GO:0046872">
    <property type="term" value="F:metal ion binding"/>
    <property type="evidence" value="ECO:0007669"/>
    <property type="project" value="UniProtKB-KW"/>
</dbReference>
<proteinExistence type="inferred from homology"/>
<keyword evidence="5 8" id="KW-0460">Magnesium</keyword>
<organism evidence="10 11">
    <name type="scientific">Methanosarcina barkeri MS</name>
    <dbReference type="NCBI Taxonomy" id="1434108"/>
    <lineage>
        <taxon>Archaea</taxon>
        <taxon>Methanobacteriati</taxon>
        <taxon>Methanobacteriota</taxon>
        <taxon>Stenosarchaea group</taxon>
        <taxon>Methanomicrobia</taxon>
        <taxon>Methanosarcinales</taxon>
        <taxon>Methanosarcinaceae</taxon>
        <taxon>Methanosarcina</taxon>
    </lineage>
</organism>
<feature type="binding site" evidence="8">
    <location>
        <position position="137"/>
    </location>
    <ligand>
        <name>Mg(2+)</name>
        <dbReference type="ChEBI" id="CHEBI:18420"/>
    </ligand>
</feature>
<keyword evidence="1 8" id="KW-0963">Cytoplasm</keyword>
<feature type="binding site" evidence="8">
    <location>
        <position position="53"/>
    </location>
    <ligand>
        <name>GTP</name>
        <dbReference type="ChEBI" id="CHEBI:37565"/>
    </ligand>
</feature>
<dbReference type="PANTHER" id="PTHR19136">
    <property type="entry name" value="MOLYBDENUM COFACTOR GUANYLYLTRANSFERASE"/>
    <property type="match status" value="1"/>
</dbReference>
<keyword evidence="4 8" id="KW-0547">Nucleotide-binding</keyword>
<dbReference type="GO" id="GO:0006777">
    <property type="term" value="P:Mo-molybdopterin cofactor biosynthetic process"/>
    <property type="evidence" value="ECO:0007669"/>
    <property type="project" value="UniProtKB-KW"/>
</dbReference>
<gene>
    <name evidence="8" type="primary">mobA</name>
    <name evidence="10" type="ORF">MSBRM_2228</name>
</gene>
<dbReference type="HOGENOM" id="CLU_055597_2_1_2"/>
<sequence>MGGKTNFKKTDTGKTEVIKAEIKEADPEEDKTKFRSAVVLAGGRGRRMGTVEKALLEFEGKTIIERLLESLFRVVDEVIISFRDKKQEEKFRSVIEKFSAHEIRFCFDTLEDAGPLEGIRAGLLESRAEYSFVCAGDMPFVDSRVVYLLFEKASGHDAALPKREDGKFEPLHAVYSKKMIPEIEKAFENGRCSVLTPVFEMKYVVFVEVSEIREIDPELRSFANINTADEMQRIIELSGKKEKSLN</sequence>
<dbReference type="STRING" id="1434108.MSBRM_2228"/>
<dbReference type="PATRIC" id="fig|1434108.4.peg.2855"/>
<dbReference type="GO" id="GO:0005737">
    <property type="term" value="C:cytoplasm"/>
    <property type="evidence" value="ECO:0007669"/>
    <property type="project" value="UniProtKB-SubCell"/>
</dbReference>
<keyword evidence="3 8" id="KW-0479">Metal-binding</keyword>
<dbReference type="Gene3D" id="3.90.550.10">
    <property type="entry name" value="Spore Coat Polysaccharide Biosynthesis Protein SpsA, Chain A"/>
    <property type="match status" value="1"/>
</dbReference>
<comment type="subcellular location">
    <subcellularLocation>
        <location evidence="8">Cytoplasm</location>
    </subcellularLocation>
</comment>
<comment type="catalytic activity">
    <reaction evidence="8">
        <text>Mo-molybdopterin + GTP + H(+) = Mo-molybdopterin guanine dinucleotide + diphosphate</text>
        <dbReference type="Rhea" id="RHEA:34243"/>
        <dbReference type="ChEBI" id="CHEBI:15378"/>
        <dbReference type="ChEBI" id="CHEBI:33019"/>
        <dbReference type="ChEBI" id="CHEBI:37565"/>
        <dbReference type="ChEBI" id="CHEBI:71302"/>
        <dbReference type="ChEBI" id="CHEBI:71310"/>
        <dbReference type="EC" id="2.7.7.77"/>
    </reaction>
</comment>
<dbReference type="CDD" id="cd02503">
    <property type="entry name" value="MobA"/>
    <property type="match status" value="1"/>
</dbReference>
<accession>A0A0E3LNR4</accession>
<evidence type="ECO:0000313" key="10">
    <source>
        <dbReference type="EMBL" id="AKB55226.1"/>
    </source>
</evidence>
<name>A0A0E3LNR4_METBA</name>
<feature type="binding site" evidence="8">
    <location>
        <begin position="40"/>
        <end position="42"/>
    </location>
    <ligand>
        <name>GTP</name>
        <dbReference type="ChEBI" id="CHEBI:37565"/>
    </ligand>
</feature>
<feature type="domain" description="MobA-like NTP transferase" evidence="9">
    <location>
        <begin position="37"/>
        <end position="188"/>
    </location>
</feature>
<dbReference type="SUPFAM" id="SSF53448">
    <property type="entry name" value="Nucleotide-diphospho-sugar transferases"/>
    <property type="match status" value="1"/>
</dbReference>
<evidence type="ECO:0000256" key="5">
    <source>
        <dbReference type="ARBA" id="ARBA00022842"/>
    </source>
</evidence>
<feature type="binding site" evidence="8">
    <location>
        <position position="137"/>
    </location>
    <ligand>
        <name>GTP</name>
        <dbReference type="ChEBI" id="CHEBI:37565"/>
    </ligand>
</feature>
<dbReference type="InterPro" id="IPR013482">
    <property type="entry name" value="Molybde_CF_guanTrfase"/>
</dbReference>
<dbReference type="EC" id="2.7.7.77" evidence="8"/>
<evidence type="ECO:0000256" key="7">
    <source>
        <dbReference type="ARBA" id="ARBA00023150"/>
    </source>
</evidence>
<dbReference type="GO" id="GO:0061603">
    <property type="term" value="F:molybdenum cofactor guanylyltransferase activity"/>
    <property type="evidence" value="ECO:0007669"/>
    <property type="project" value="UniProtKB-EC"/>
</dbReference>
<keyword evidence="2 8" id="KW-0808">Transferase</keyword>
<evidence type="ECO:0000256" key="8">
    <source>
        <dbReference type="HAMAP-Rule" id="MF_00316"/>
    </source>
</evidence>
<dbReference type="GeneID" id="24845498"/>
<dbReference type="InterPro" id="IPR029044">
    <property type="entry name" value="Nucleotide-diphossugar_trans"/>
</dbReference>
<reference evidence="10 11" key="1">
    <citation type="submission" date="2014-07" db="EMBL/GenBank/DDBJ databases">
        <title>Methanogenic archaea and the global carbon cycle.</title>
        <authorList>
            <person name="Henriksen J.R."/>
            <person name="Luke J."/>
            <person name="Reinhart S."/>
            <person name="Benedict M.N."/>
            <person name="Youngblut N.D."/>
            <person name="Metcalf M.E."/>
            <person name="Whitaker R.J."/>
            <person name="Metcalf W.W."/>
        </authorList>
    </citation>
    <scope>NUCLEOTIDE SEQUENCE [LARGE SCALE GENOMIC DNA]</scope>
    <source>
        <strain evidence="10 11">MS</strain>
    </source>
</reference>
<comment type="cofactor">
    <cofactor evidence="8">
        <name>Mg(2+)</name>
        <dbReference type="ChEBI" id="CHEBI:18420"/>
    </cofactor>
</comment>
<keyword evidence="6 8" id="KW-0342">GTP-binding</keyword>
<dbReference type="KEGG" id="mby:MSBRM_2228"/>
<dbReference type="EMBL" id="CP009528">
    <property type="protein sequence ID" value="AKB55226.1"/>
    <property type="molecule type" value="Genomic_DNA"/>
</dbReference>
<feature type="binding site" evidence="8">
    <location>
        <position position="108"/>
    </location>
    <ligand>
        <name>GTP</name>
        <dbReference type="ChEBI" id="CHEBI:37565"/>
    </ligand>
</feature>
<dbReference type="HAMAP" id="MF_00316">
    <property type="entry name" value="MobA"/>
    <property type="match status" value="1"/>
</dbReference>
<comment type="function">
    <text evidence="8">Transfers a GMP moiety from GTP to Mo-molybdopterin (Mo-MPT) cofactor (Moco or molybdenum cofactor) to form Mo-molybdopterin guanine dinucleotide (Mo-MGD) cofactor.</text>
</comment>
<dbReference type="AlphaFoldDB" id="A0A0E3LNR4"/>
<evidence type="ECO:0000256" key="6">
    <source>
        <dbReference type="ARBA" id="ARBA00023134"/>
    </source>
</evidence>
<dbReference type="InterPro" id="IPR025877">
    <property type="entry name" value="MobA-like_NTP_Trfase"/>
</dbReference>